<dbReference type="InterPro" id="IPR018247">
    <property type="entry name" value="EF_Hand_1_Ca_BS"/>
</dbReference>
<accession>A0ABS1RDU9</accession>
<feature type="chain" id="PRO_5045874035" evidence="1">
    <location>
        <begin position="19"/>
        <end position="212"/>
    </location>
</feature>
<dbReference type="EMBL" id="JAESIL010000020">
    <property type="protein sequence ID" value="MBL3577826.1"/>
    <property type="molecule type" value="Genomic_DNA"/>
</dbReference>
<sequence>MKRVLFALCLLLPTTATAHPHVFIAASAGFYVDASARLTGLRIVWLYDAFSTLVLYDQLDLDRDGDGVLDAGDLSRIAEGETDWPPEYPGDTYLWQGGTPVALGRPQHGRARMVGDRVEVSFDLPLASPLVVTGTETSLKLFDPAYYYAYTLQTVLLPSPIPPGCRTGLRPFRPDEADERLQKQLAALSIEEIPDDPNIGARFADALRLTCD</sequence>
<feature type="signal peptide" evidence="1">
    <location>
        <begin position="1"/>
        <end position="18"/>
    </location>
</feature>
<organism evidence="2 3">
    <name type="scientific">Rhodovulum visakhapatnamense</name>
    <dbReference type="NCBI Taxonomy" id="364297"/>
    <lineage>
        <taxon>Bacteria</taxon>
        <taxon>Pseudomonadati</taxon>
        <taxon>Pseudomonadota</taxon>
        <taxon>Alphaproteobacteria</taxon>
        <taxon>Rhodobacterales</taxon>
        <taxon>Paracoccaceae</taxon>
        <taxon>Rhodovulum</taxon>
    </lineage>
</organism>
<comment type="caution">
    <text evidence="2">The sequence shown here is derived from an EMBL/GenBank/DDBJ whole genome shotgun (WGS) entry which is preliminary data.</text>
</comment>
<dbReference type="Pfam" id="PF06226">
    <property type="entry name" value="DUF1007"/>
    <property type="match status" value="1"/>
</dbReference>
<proteinExistence type="predicted"/>
<evidence type="ECO:0000313" key="2">
    <source>
        <dbReference type="EMBL" id="MBL3577826.1"/>
    </source>
</evidence>
<dbReference type="RefSeq" id="WP_075787724.1">
    <property type="nucleotide sequence ID" value="NZ_JAESIL010000020.1"/>
</dbReference>
<evidence type="ECO:0000313" key="3">
    <source>
        <dbReference type="Proteomes" id="UP000635853"/>
    </source>
</evidence>
<gene>
    <name evidence="2" type="ORF">JMJ92_06590</name>
</gene>
<dbReference type="PROSITE" id="PS00018">
    <property type="entry name" value="EF_HAND_1"/>
    <property type="match status" value="1"/>
</dbReference>
<protein>
    <submittedName>
        <fullName evidence="2">DUF1007 family protein</fullName>
    </submittedName>
</protein>
<evidence type="ECO:0000256" key="1">
    <source>
        <dbReference type="SAM" id="SignalP"/>
    </source>
</evidence>
<reference evidence="3" key="1">
    <citation type="submission" date="2021-01" db="EMBL/GenBank/DDBJ databases">
        <title>Draft genomes of Rhodovulum sulfidophilum.</title>
        <authorList>
            <person name="Guzman M.S."/>
        </authorList>
    </citation>
    <scope>NUCLEOTIDE SEQUENCE [LARGE SCALE GENOMIC DNA]</scope>
    <source>
        <strain evidence="3">AB19</strain>
    </source>
</reference>
<dbReference type="InterPro" id="IPR010412">
    <property type="entry name" value="DUF1007"/>
</dbReference>
<keyword evidence="3" id="KW-1185">Reference proteome</keyword>
<dbReference type="Proteomes" id="UP000635853">
    <property type="component" value="Unassembled WGS sequence"/>
</dbReference>
<keyword evidence="1" id="KW-0732">Signal</keyword>
<name>A0ABS1RDU9_9RHOB</name>